<keyword evidence="17" id="KW-0067">ATP-binding</keyword>
<evidence type="ECO:0000256" key="15">
    <source>
        <dbReference type="ARBA" id="ARBA00022777"/>
    </source>
</evidence>
<evidence type="ECO:0000256" key="33">
    <source>
        <dbReference type="ARBA" id="ARBA00065680"/>
    </source>
</evidence>
<proteinExistence type="inferred from homology"/>
<feature type="domain" description="C2H2-type" evidence="40">
    <location>
        <begin position="627"/>
        <end position="656"/>
    </location>
</feature>
<dbReference type="PANTHER" id="PTHR23255">
    <property type="entry name" value="TRANSFORMING GROWTH FACTOR-BETA RECEPTOR TYPE I AND II"/>
    <property type="match status" value="1"/>
</dbReference>
<keyword evidence="12" id="KW-0677">Repeat</keyword>
<evidence type="ECO:0000259" key="40">
    <source>
        <dbReference type="PROSITE" id="PS50157"/>
    </source>
</evidence>
<feature type="compositionally biased region" description="Low complexity" evidence="38">
    <location>
        <begin position="343"/>
        <end position="358"/>
    </location>
</feature>
<dbReference type="GO" id="GO:0005634">
    <property type="term" value="C:nucleus"/>
    <property type="evidence" value="ECO:0007669"/>
    <property type="project" value="UniProtKB-SubCell"/>
</dbReference>
<evidence type="ECO:0000256" key="36">
    <source>
        <dbReference type="ARBA" id="ARBA00083687"/>
    </source>
</evidence>
<dbReference type="Ensembl" id="ENSPTET00000053744.1">
    <property type="protein sequence ID" value="ENSPTEP00000040057.1"/>
    <property type="gene ID" value="ENSPTEG00000036951.1"/>
</dbReference>
<keyword evidence="23" id="KW-1015">Disulfide bond</keyword>
<keyword evidence="28" id="KW-0539">Nucleus</keyword>
<dbReference type="GO" id="GO:0005024">
    <property type="term" value="F:transforming growth factor beta receptor activity"/>
    <property type="evidence" value="ECO:0007669"/>
    <property type="project" value="UniProtKB-ARBA"/>
</dbReference>
<sequence length="1152" mass="121389">MSEQDHSMDEMTAVVKIEKGVGGNNGGSGNGGGAFSQARSSSTGSSSSSGGGGGQESQPSPLALLAATCSRIESPNENSNNSQGPSQSGGTGELDLTATQLSQGANGWQIISSSSGATPTSKEQSGSSTNGSNGSESSKNRTVSGGQYVVAATPNLQNQQVLTGLPGVMPNIQYQVIPQFQTVDGQQLQFAATGAQVQQDGSGQIQIIPGANQQIITNRGSGGNIIAAMPNLLQQAVPLQGLANNVLSGQTQYVTNVPVALNGNITLLPVNSVSAATLTPSSQAVTISSSGSQESGSQPVTSGTTISSASLVSSQASSSSFFTNANSYSTTTTTSNMGIMNFTTSGSSGTNSQGQTPQRVSGLQGSDALNIQQNQTSGGSLQAGQQKEGEQNQQTQQQQILIQPQLVQGGQALQALQAAPLSGQTFTTQAISQETLQNLQLQAVPNSGPIIIRTPTVGPNGQVSWQTLQLQNLQVQNPQAQTITLAPMQGVSLGQTSSSSTTLTPIASAASIPAGTVTVNAAQLSSMPGLQTINLSALGTSGIQVHPIQGLPLAIANAPGDHGAQLGLHGAGGDGIHDDTAGGEEGENSPDAQPQAGRRTRREACTCPYCKDSEGRGSGDPGKKKQHICHIQGCGKVYGKTSHLRAHLRWHTGERPFMCTWSYCGKRFTRSDELQRHKRTHTGCRDSDEPGCESLHCDPSPRAHPSPGSTLFTCSCGTDFCNANYSHLPPPGSPGTPGTQGPQAAPVLLQRKNYRVRGEPVPRPGPDLGRDWSVELQELPELCFSQVIREGGHAVVWAGQLQGKLVAIKAFPPRSVAQFQAERALYELPGLQHDHIVRFITASWGGPGPLLSGPLLVLELHPKGSLYHYLTQHTSDWGSSLRMALSLAQGLAFLHEERWQNGQYKPGIAHRDLSSQNVLIREDGSCAIGDLGLALVLPGLTQPPAWTPTQPQGPAAIMEAGTQRYMAPELLDKTLDLQDWGMALRRADIYSLALLLWEILSRCPDLRPDSSPPPFQLAYEAELGNTPTSDELWALAVQERRRPYIPSTWRCFATDPDGLGELLEDCWDADPEARLTAECVQQRLAALAHPQESHPFPESCPRGCTPLCPEDCTSTPAPTILPCRPQRSACHFNVQQGPCSRNPQPACTLSPM</sequence>
<keyword evidence="11" id="KW-0732">Signal</keyword>
<dbReference type="CDD" id="cd22539">
    <property type="entry name" value="SP1_N"/>
    <property type="match status" value="1"/>
</dbReference>
<evidence type="ECO:0000256" key="13">
    <source>
        <dbReference type="ARBA" id="ARBA00022741"/>
    </source>
</evidence>
<organism evidence="41 42">
    <name type="scientific">Piliocolobus tephrosceles</name>
    <name type="common">Ugandan red Colobus</name>
    <dbReference type="NCBI Taxonomy" id="591936"/>
    <lineage>
        <taxon>Eukaryota</taxon>
        <taxon>Metazoa</taxon>
        <taxon>Chordata</taxon>
        <taxon>Craniata</taxon>
        <taxon>Vertebrata</taxon>
        <taxon>Euteleostomi</taxon>
        <taxon>Mammalia</taxon>
        <taxon>Eutheria</taxon>
        <taxon>Euarchontoglires</taxon>
        <taxon>Primates</taxon>
        <taxon>Haplorrhini</taxon>
        <taxon>Catarrhini</taxon>
        <taxon>Cercopithecidae</taxon>
        <taxon>Colobinae</taxon>
        <taxon>Piliocolobus</taxon>
    </lineage>
</organism>
<evidence type="ECO:0000256" key="34">
    <source>
        <dbReference type="ARBA" id="ARBA00072617"/>
    </source>
</evidence>
<feature type="compositionally biased region" description="Low complexity" evidence="38">
    <location>
        <begin position="125"/>
        <end position="137"/>
    </location>
</feature>
<dbReference type="Gene3D" id="3.30.200.20">
    <property type="entry name" value="Phosphorylase Kinase, domain 1"/>
    <property type="match status" value="1"/>
</dbReference>
<dbReference type="InterPro" id="IPR000719">
    <property type="entry name" value="Prot_kinase_dom"/>
</dbReference>
<feature type="compositionally biased region" description="Low complexity" evidence="38">
    <location>
        <begin position="73"/>
        <end position="86"/>
    </location>
</feature>
<keyword evidence="16" id="KW-0862">Zinc</keyword>
<dbReference type="FunFam" id="1.10.510.10:FF:000487">
    <property type="entry name" value="Anti-Muellerian hormone type-2 receptor"/>
    <property type="match status" value="1"/>
</dbReference>
<dbReference type="Pfam" id="PF00069">
    <property type="entry name" value="Pkinase"/>
    <property type="match status" value="1"/>
</dbReference>
<reference evidence="41" key="1">
    <citation type="submission" date="2025-08" db="UniProtKB">
        <authorList>
            <consortium name="Ensembl"/>
        </authorList>
    </citation>
    <scope>IDENTIFICATION</scope>
</reference>
<dbReference type="CDD" id="cd14054">
    <property type="entry name" value="STKc_BMPR2_AMHR2"/>
    <property type="match status" value="1"/>
</dbReference>
<dbReference type="AlphaFoldDB" id="A0A8C9IYE0"/>
<dbReference type="PROSITE" id="PS00028">
    <property type="entry name" value="ZINC_FINGER_C2H2_1"/>
    <property type="match status" value="2"/>
</dbReference>
<keyword evidence="7" id="KW-0723">Serine/threonine-protein kinase</keyword>
<accession>A0A8C9IYE0</accession>
<evidence type="ECO:0000256" key="20">
    <source>
        <dbReference type="ARBA" id="ARBA00023015"/>
    </source>
</evidence>
<dbReference type="FunFam" id="3.30.160.60:FF:000014">
    <property type="entry name" value="Transcription factor Sp3"/>
    <property type="match status" value="1"/>
</dbReference>
<keyword evidence="15" id="KW-0418">Kinase</keyword>
<keyword evidence="26" id="KW-0325">Glycoprotein</keyword>
<evidence type="ECO:0000256" key="37">
    <source>
        <dbReference type="PROSITE-ProRule" id="PRU00042"/>
    </source>
</evidence>
<reference evidence="41" key="2">
    <citation type="submission" date="2025-09" db="UniProtKB">
        <authorList>
            <consortium name="Ensembl"/>
        </authorList>
    </citation>
    <scope>IDENTIFICATION</scope>
</reference>
<evidence type="ECO:0000256" key="17">
    <source>
        <dbReference type="ARBA" id="ARBA00022840"/>
    </source>
</evidence>
<keyword evidence="13" id="KW-0547">Nucleotide-binding</keyword>
<evidence type="ECO:0000256" key="8">
    <source>
        <dbReference type="ARBA" id="ARBA00022679"/>
    </source>
</evidence>
<evidence type="ECO:0000256" key="25">
    <source>
        <dbReference type="ARBA" id="ARBA00023170"/>
    </source>
</evidence>
<dbReference type="EC" id="2.7.11.30" evidence="6"/>
<evidence type="ECO:0000256" key="6">
    <source>
        <dbReference type="ARBA" id="ARBA00012401"/>
    </source>
</evidence>
<feature type="compositionally biased region" description="Polar residues" evidence="38">
    <location>
        <begin position="359"/>
        <end position="380"/>
    </location>
</feature>
<dbReference type="GO" id="GO:0005886">
    <property type="term" value="C:plasma membrane"/>
    <property type="evidence" value="ECO:0007669"/>
    <property type="project" value="TreeGrafter"/>
</dbReference>
<evidence type="ECO:0000256" key="22">
    <source>
        <dbReference type="ARBA" id="ARBA00023136"/>
    </source>
</evidence>
<evidence type="ECO:0000256" key="28">
    <source>
        <dbReference type="ARBA" id="ARBA00023242"/>
    </source>
</evidence>
<protein>
    <recommendedName>
        <fullName evidence="34">Anti-Muellerian hormone type-2 receptor</fullName>
        <ecNumber evidence="6">2.7.11.30</ecNumber>
    </recommendedName>
    <alternativeName>
        <fullName evidence="35">Anti-Muellerian hormone type II receptor</fullName>
    </alternativeName>
    <alternativeName>
        <fullName evidence="36">MIS type II receptor</fullName>
    </alternativeName>
</protein>
<comment type="subunit">
    <text evidence="33">Interacts with type I receptor ACVR1.</text>
</comment>
<name>A0A8C9IYE0_9PRIM</name>
<comment type="cofactor">
    <cofactor evidence="2">
        <name>Mg(2+)</name>
        <dbReference type="ChEBI" id="CHEBI:18420"/>
    </cofactor>
</comment>
<feature type="domain" description="Protein kinase" evidence="39">
    <location>
        <begin position="782"/>
        <end position="1097"/>
    </location>
</feature>
<evidence type="ECO:0000256" key="16">
    <source>
        <dbReference type="ARBA" id="ARBA00022833"/>
    </source>
</evidence>
<evidence type="ECO:0000313" key="41">
    <source>
        <dbReference type="Ensembl" id="ENSPTEP00000040057.1"/>
    </source>
</evidence>
<evidence type="ECO:0000256" key="30">
    <source>
        <dbReference type="ARBA" id="ARBA00047681"/>
    </source>
</evidence>
<keyword evidence="10" id="KW-0479">Metal-binding</keyword>
<dbReference type="PANTHER" id="PTHR23255:SF49">
    <property type="entry name" value="ANTI-MUELLERIAN HORMONE TYPE-2 RECEPTOR"/>
    <property type="match status" value="1"/>
</dbReference>
<dbReference type="Proteomes" id="UP000694416">
    <property type="component" value="Unplaced"/>
</dbReference>
<keyword evidence="20" id="KW-0805">Transcription regulation</keyword>
<dbReference type="SUPFAM" id="SSF56112">
    <property type="entry name" value="Protein kinase-like (PK-like)"/>
    <property type="match status" value="1"/>
</dbReference>
<evidence type="ECO:0000256" key="27">
    <source>
        <dbReference type="ARBA" id="ARBA00023211"/>
    </source>
</evidence>
<keyword evidence="19" id="KW-1133">Transmembrane helix</keyword>
<feature type="region of interest" description="Disordered" evidence="38">
    <location>
        <begin position="110"/>
        <end position="143"/>
    </location>
</feature>
<evidence type="ECO:0000256" key="19">
    <source>
        <dbReference type="ARBA" id="ARBA00022989"/>
    </source>
</evidence>
<evidence type="ECO:0000256" key="5">
    <source>
        <dbReference type="ARBA" id="ARBA00009605"/>
    </source>
</evidence>
<keyword evidence="21" id="KW-0238">DNA-binding</keyword>
<dbReference type="Gene3D" id="3.30.160.60">
    <property type="entry name" value="Classic Zinc Finger"/>
    <property type="match status" value="2"/>
</dbReference>
<dbReference type="GO" id="GO:0008270">
    <property type="term" value="F:zinc ion binding"/>
    <property type="evidence" value="ECO:0007669"/>
    <property type="project" value="UniProtKB-KW"/>
</dbReference>
<evidence type="ECO:0000256" key="23">
    <source>
        <dbReference type="ARBA" id="ARBA00023157"/>
    </source>
</evidence>
<evidence type="ECO:0000256" key="14">
    <source>
        <dbReference type="ARBA" id="ARBA00022771"/>
    </source>
</evidence>
<dbReference type="InterPro" id="IPR011009">
    <property type="entry name" value="Kinase-like_dom_sf"/>
</dbReference>
<evidence type="ECO:0000256" key="26">
    <source>
        <dbReference type="ARBA" id="ARBA00023180"/>
    </source>
</evidence>
<evidence type="ECO:0000256" key="2">
    <source>
        <dbReference type="ARBA" id="ARBA00001946"/>
    </source>
</evidence>
<gene>
    <name evidence="41" type="primary">LOC111541933</name>
</gene>
<keyword evidence="25" id="KW-0675">Receptor</keyword>
<comment type="catalytic activity">
    <reaction evidence="31">
        <text>L-threonyl-[receptor-protein] + ATP = O-phospho-L-threonyl-[receptor-protein] + ADP + H(+)</text>
        <dbReference type="Rhea" id="RHEA:44880"/>
        <dbReference type="Rhea" id="RHEA-COMP:11024"/>
        <dbReference type="Rhea" id="RHEA-COMP:11025"/>
        <dbReference type="ChEBI" id="CHEBI:15378"/>
        <dbReference type="ChEBI" id="CHEBI:30013"/>
        <dbReference type="ChEBI" id="CHEBI:30616"/>
        <dbReference type="ChEBI" id="CHEBI:61977"/>
        <dbReference type="ChEBI" id="CHEBI:456216"/>
        <dbReference type="EC" id="2.7.11.30"/>
    </reaction>
</comment>
<comment type="catalytic activity">
    <reaction evidence="30">
        <text>L-seryl-[receptor-protein] + ATP = O-phospho-L-seryl-[receptor-protein] + ADP + H(+)</text>
        <dbReference type="Rhea" id="RHEA:18673"/>
        <dbReference type="Rhea" id="RHEA-COMP:11022"/>
        <dbReference type="Rhea" id="RHEA-COMP:11023"/>
        <dbReference type="ChEBI" id="CHEBI:15378"/>
        <dbReference type="ChEBI" id="CHEBI:29999"/>
        <dbReference type="ChEBI" id="CHEBI:30616"/>
        <dbReference type="ChEBI" id="CHEBI:83421"/>
        <dbReference type="ChEBI" id="CHEBI:456216"/>
        <dbReference type="EC" id="2.7.11.30"/>
    </reaction>
</comment>
<comment type="subcellular location">
    <subcellularLocation>
        <location evidence="4">Membrane</location>
        <topology evidence="4">Single-pass type I membrane protein</topology>
    </subcellularLocation>
    <subcellularLocation>
        <location evidence="3">Nucleus</location>
    </subcellularLocation>
</comment>
<evidence type="ECO:0000313" key="42">
    <source>
        <dbReference type="Proteomes" id="UP000694416"/>
    </source>
</evidence>
<dbReference type="GO" id="GO:0003677">
    <property type="term" value="F:DNA binding"/>
    <property type="evidence" value="ECO:0007669"/>
    <property type="project" value="UniProtKB-KW"/>
</dbReference>
<evidence type="ECO:0000256" key="29">
    <source>
        <dbReference type="ARBA" id="ARBA00038409"/>
    </source>
</evidence>
<evidence type="ECO:0000259" key="39">
    <source>
        <dbReference type="PROSITE" id="PS50011"/>
    </source>
</evidence>
<keyword evidence="42" id="KW-1185">Reference proteome</keyword>
<feature type="compositionally biased region" description="Gly residues" evidence="38">
    <location>
        <begin position="20"/>
        <end position="34"/>
    </location>
</feature>
<evidence type="ECO:0000256" key="32">
    <source>
        <dbReference type="ARBA" id="ARBA00057747"/>
    </source>
</evidence>
<dbReference type="PROSITE" id="PS50011">
    <property type="entry name" value="PROTEIN_KINASE_DOM"/>
    <property type="match status" value="1"/>
</dbReference>
<evidence type="ECO:0000256" key="12">
    <source>
        <dbReference type="ARBA" id="ARBA00022737"/>
    </source>
</evidence>
<comment type="cofactor">
    <cofactor evidence="1">
        <name>Mn(2+)</name>
        <dbReference type="ChEBI" id="CHEBI:29035"/>
    </cofactor>
</comment>
<comment type="function">
    <text evidence="32">On ligand binding, forms a receptor complex consisting of two type II and two type I transmembrane serine/threonine kinases. Type II receptors phosphorylate and activate type I receptors which autophosphorylate, then bind and activate SMAD transcriptional regulators. Receptor for anti-Muellerian hormone.</text>
</comment>
<evidence type="ECO:0000256" key="38">
    <source>
        <dbReference type="SAM" id="MobiDB-lite"/>
    </source>
</evidence>
<feature type="region of interest" description="Disordered" evidence="38">
    <location>
        <begin position="1"/>
        <end position="94"/>
    </location>
</feature>
<dbReference type="InterPro" id="IPR036236">
    <property type="entry name" value="Znf_C2H2_sf"/>
</dbReference>
<keyword evidence="18" id="KW-0460">Magnesium</keyword>
<keyword evidence="24" id="KW-0804">Transcription</keyword>
<evidence type="ECO:0000256" key="21">
    <source>
        <dbReference type="ARBA" id="ARBA00023125"/>
    </source>
</evidence>
<evidence type="ECO:0000256" key="7">
    <source>
        <dbReference type="ARBA" id="ARBA00022527"/>
    </source>
</evidence>
<evidence type="ECO:0000256" key="9">
    <source>
        <dbReference type="ARBA" id="ARBA00022692"/>
    </source>
</evidence>
<dbReference type="SMART" id="SM00355">
    <property type="entry name" value="ZnF_C2H2"/>
    <property type="match status" value="2"/>
</dbReference>
<feature type="compositionally biased region" description="Polar residues" evidence="38">
    <location>
        <begin position="110"/>
        <end position="124"/>
    </location>
</feature>
<dbReference type="FunFam" id="3.30.160.60:FF:000061">
    <property type="entry name" value="Transcription factor Sp3"/>
    <property type="match status" value="1"/>
</dbReference>
<evidence type="ECO:0000256" key="4">
    <source>
        <dbReference type="ARBA" id="ARBA00004479"/>
    </source>
</evidence>
<feature type="region of interest" description="Disordered" evidence="38">
    <location>
        <begin position="567"/>
        <end position="599"/>
    </location>
</feature>
<dbReference type="InterPro" id="IPR000333">
    <property type="entry name" value="TGFB_receptor"/>
</dbReference>
<evidence type="ECO:0000256" key="11">
    <source>
        <dbReference type="ARBA" id="ARBA00022729"/>
    </source>
</evidence>
<keyword evidence="22" id="KW-0472">Membrane</keyword>
<keyword evidence="27" id="KW-0464">Manganese</keyword>
<dbReference type="GO" id="GO:0030509">
    <property type="term" value="P:BMP signaling pathway"/>
    <property type="evidence" value="ECO:0007669"/>
    <property type="project" value="TreeGrafter"/>
</dbReference>
<dbReference type="GO" id="GO:0005524">
    <property type="term" value="F:ATP binding"/>
    <property type="evidence" value="ECO:0007669"/>
    <property type="project" value="UniProtKB-KW"/>
</dbReference>
<dbReference type="Gene3D" id="1.10.510.10">
    <property type="entry name" value="Transferase(Phosphotransferase) domain 1"/>
    <property type="match status" value="1"/>
</dbReference>
<evidence type="ECO:0000256" key="24">
    <source>
        <dbReference type="ARBA" id="ARBA00023163"/>
    </source>
</evidence>
<evidence type="ECO:0000256" key="3">
    <source>
        <dbReference type="ARBA" id="ARBA00004123"/>
    </source>
</evidence>
<dbReference type="SUPFAM" id="SSF57667">
    <property type="entry name" value="beta-beta-alpha zinc fingers"/>
    <property type="match status" value="1"/>
</dbReference>
<evidence type="ECO:0000256" key="1">
    <source>
        <dbReference type="ARBA" id="ARBA00001936"/>
    </source>
</evidence>
<dbReference type="FunFam" id="3.30.200.20:FF:000349">
    <property type="entry name" value="Anti-Muellerian hormone type-2 receptor"/>
    <property type="match status" value="1"/>
</dbReference>
<dbReference type="PROSITE" id="PS50157">
    <property type="entry name" value="ZINC_FINGER_C2H2_2"/>
    <property type="match status" value="2"/>
</dbReference>
<feature type="domain" description="C2H2-type" evidence="40">
    <location>
        <begin position="657"/>
        <end position="686"/>
    </location>
</feature>
<keyword evidence="14 37" id="KW-0863">Zinc-finger</keyword>
<feature type="region of interest" description="Disordered" evidence="38">
    <location>
        <begin position="330"/>
        <end position="396"/>
    </location>
</feature>
<evidence type="ECO:0000256" key="18">
    <source>
        <dbReference type="ARBA" id="ARBA00022842"/>
    </source>
</evidence>
<comment type="similarity">
    <text evidence="29">Belongs to the Sp1 C2H2-type zinc-finger protein family.</text>
</comment>
<keyword evidence="8" id="KW-0808">Transferase</keyword>
<feature type="compositionally biased region" description="Low complexity" evidence="38">
    <location>
        <begin position="382"/>
        <end position="396"/>
    </location>
</feature>
<keyword evidence="9" id="KW-0812">Transmembrane</keyword>
<evidence type="ECO:0000256" key="35">
    <source>
        <dbReference type="ARBA" id="ARBA00075133"/>
    </source>
</evidence>
<evidence type="ECO:0000256" key="31">
    <source>
        <dbReference type="ARBA" id="ARBA00048773"/>
    </source>
</evidence>
<dbReference type="InterPro" id="IPR013087">
    <property type="entry name" value="Znf_C2H2_type"/>
</dbReference>
<comment type="similarity">
    <text evidence="5">Belongs to the protein kinase superfamily. TKL Ser/Thr protein kinase family. TGFB receptor subfamily.</text>
</comment>
<dbReference type="GO" id="GO:0043235">
    <property type="term" value="C:receptor complex"/>
    <property type="evidence" value="ECO:0007669"/>
    <property type="project" value="TreeGrafter"/>
</dbReference>
<evidence type="ECO:0000256" key="10">
    <source>
        <dbReference type="ARBA" id="ARBA00022723"/>
    </source>
</evidence>